<dbReference type="InterPro" id="IPR036439">
    <property type="entry name" value="Dockerin_dom_sf"/>
</dbReference>
<dbReference type="GO" id="GO:0004553">
    <property type="term" value="F:hydrolase activity, hydrolyzing O-glycosyl compounds"/>
    <property type="evidence" value="ECO:0007669"/>
    <property type="project" value="InterPro"/>
</dbReference>
<dbReference type="PROSITE" id="PS00018">
    <property type="entry name" value="EF_HAND_1"/>
    <property type="match status" value="2"/>
</dbReference>
<dbReference type="Pfam" id="PF00404">
    <property type="entry name" value="Dockerin_1"/>
    <property type="match status" value="1"/>
</dbReference>
<accession>A0A0G1FRP7</accession>
<keyword evidence="1" id="KW-0812">Transmembrane</keyword>
<feature type="transmembrane region" description="Helical" evidence="1">
    <location>
        <begin position="6"/>
        <end position="26"/>
    </location>
</feature>
<reference evidence="3 4" key="1">
    <citation type="journal article" date="2015" name="Nature">
        <title>rRNA introns, odd ribosomes, and small enigmatic genomes across a large radiation of phyla.</title>
        <authorList>
            <person name="Brown C.T."/>
            <person name="Hug L.A."/>
            <person name="Thomas B.C."/>
            <person name="Sharon I."/>
            <person name="Castelle C.J."/>
            <person name="Singh A."/>
            <person name="Wilkins M.J."/>
            <person name="Williams K.H."/>
            <person name="Banfield J.F."/>
        </authorList>
    </citation>
    <scope>NUCLEOTIDE SEQUENCE [LARGE SCALE GENOMIC DNA]</scope>
</reference>
<comment type="caution">
    <text evidence="3">The sequence shown here is derived from an EMBL/GenBank/DDBJ whole genome shotgun (WGS) entry which is preliminary data.</text>
</comment>
<dbReference type="Gene3D" id="2.60.40.10">
    <property type="entry name" value="Immunoglobulins"/>
    <property type="match status" value="1"/>
</dbReference>
<keyword evidence="1" id="KW-0472">Membrane</keyword>
<feature type="domain" description="CARDB" evidence="2">
    <location>
        <begin position="117"/>
        <end position="213"/>
    </location>
</feature>
<dbReference type="InterPro" id="IPR018247">
    <property type="entry name" value="EF_Hand_1_Ca_BS"/>
</dbReference>
<dbReference type="Pfam" id="PF07705">
    <property type="entry name" value="CARDB"/>
    <property type="match status" value="1"/>
</dbReference>
<dbReference type="Proteomes" id="UP000034894">
    <property type="component" value="Unassembled WGS sequence"/>
</dbReference>
<keyword evidence="1" id="KW-1133">Transmembrane helix</keyword>
<evidence type="ECO:0000313" key="4">
    <source>
        <dbReference type="Proteomes" id="UP000034894"/>
    </source>
</evidence>
<dbReference type="GO" id="GO:0000272">
    <property type="term" value="P:polysaccharide catabolic process"/>
    <property type="evidence" value="ECO:0007669"/>
    <property type="project" value="InterPro"/>
</dbReference>
<dbReference type="STRING" id="1618443.UV73_C0006G0045"/>
<proteinExistence type="predicted"/>
<dbReference type="EMBL" id="LCFP01000006">
    <property type="protein sequence ID" value="KKS97691.1"/>
    <property type="molecule type" value="Genomic_DNA"/>
</dbReference>
<protein>
    <recommendedName>
        <fullName evidence="2">CARDB domain-containing protein</fullName>
    </recommendedName>
</protein>
<evidence type="ECO:0000259" key="2">
    <source>
        <dbReference type="Pfam" id="PF07705"/>
    </source>
</evidence>
<dbReference type="InterPro" id="IPR011635">
    <property type="entry name" value="CARDB"/>
</dbReference>
<evidence type="ECO:0000313" key="3">
    <source>
        <dbReference type="EMBL" id="KKS97691.1"/>
    </source>
</evidence>
<dbReference type="Gene3D" id="1.10.1330.10">
    <property type="entry name" value="Dockerin domain"/>
    <property type="match status" value="1"/>
</dbReference>
<sequence length="367" mass="38783">MDNKGIPVSVMALLGLFILITGIGAGKKLASQSTRFSPLAVKPNISPTPTPTPKTSNCSQTCNYSVNPQIICQIGLSCYYLGLGTPAPGAPGVCRKPGCQEKSDCICAPTITGINLPDLVVTQMKIELETRSGCYNSPPNLRLSAYIKNIGNTEAGQFVVDVNGDRKTVTGGLPAGQTAFVWGFNLGYGQPATAFADATFLVEESNEDNNELTALVPIPTLPPVTCTPTPSSGAEIPGDANGDNKVDGLDYVIWLNNYNKTVTTGSAAGDFDKNGKVDGIDYVKWLIQYIFMNQISPTPTITPSPSISLQQTACENQGYIWKIFSNGCVDSCDLAANPQLNCTQVLTPGCDCGADSCWNGTSCQNNP</sequence>
<dbReference type="InterPro" id="IPR013783">
    <property type="entry name" value="Ig-like_fold"/>
</dbReference>
<organism evidence="3 4">
    <name type="scientific">Candidatus Gottesmanbacteria bacterium GW2011_GWA2_43_14</name>
    <dbReference type="NCBI Taxonomy" id="1618443"/>
    <lineage>
        <taxon>Bacteria</taxon>
        <taxon>Candidatus Gottesmaniibacteriota</taxon>
    </lineage>
</organism>
<name>A0A0G1FRP7_9BACT</name>
<dbReference type="AlphaFoldDB" id="A0A0G1FRP7"/>
<gene>
    <name evidence="3" type="ORF">UV73_C0006G0045</name>
</gene>
<evidence type="ECO:0000256" key="1">
    <source>
        <dbReference type="SAM" id="Phobius"/>
    </source>
</evidence>
<dbReference type="SUPFAM" id="SSF63446">
    <property type="entry name" value="Type I dockerin domain"/>
    <property type="match status" value="1"/>
</dbReference>
<dbReference type="CDD" id="cd14256">
    <property type="entry name" value="Dockerin_I"/>
    <property type="match status" value="1"/>
</dbReference>
<dbReference type="InterPro" id="IPR002105">
    <property type="entry name" value="Dockerin_1_rpt"/>
</dbReference>